<dbReference type="Proteomes" id="UP000008672">
    <property type="component" value="Unassembled WGS sequence"/>
</dbReference>
<reference evidence="2" key="2">
    <citation type="submission" date="2025-08" db="UniProtKB">
        <authorList>
            <consortium name="Ensembl"/>
        </authorList>
    </citation>
    <scope>IDENTIFICATION</scope>
</reference>
<feature type="coiled-coil region" evidence="1">
    <location>
        <begin position="57"/>
        <end position="177"/>
    </location>
</feature>
<dbReference type="Bgee" id="ENSLACG00000012362">
    <property type="expression patterns" value="Expressed in pelvic fin"/>
</dbReference>
<dbReference type="GeneTree" id="ENSGT00740000117177"/>
<organism evidence="2 3">
    <name type="scientific">Latimeria chalumnae</name>
    <name type="common">Coelacanth</name>
    <dbReference type="NCBI Taxonomy" id="7897"/>
    <lineage>
        <taxon>Eukaryota</taxon>
        <taxon>Metazoa</taxon>
        <taxon>Chordata</taxon>
        <taxon>Craniata</taxon>
        <taxon>Vertebrata</taxon>
        <taxon>Euteleostomi</taxon>
        <taxon>Coelacanthiformes</taxon>
        <taxon>Coelacanthidae</taxon>
        <taxon>Latimeria</taxon>
    </lineage>
</organism>
<dbReference type="InterPro" id="IPR026614">
    <property type="entry name" value="ANGPTL8"/>
</dbReference>
<dbReference type="PANTHER" id="PTHR21463">
    <property type="entry name" value="ANGIOPOIETIN-LIKE PROTEIN 8"/>
    <property type="match status" value="1"/>
</dbReference>
<dbReference type="GO" id="GO:0070328">
    <property type="term" value="P:triglyceride homeostasis"/>
    <property type="evidence" value="ECO:0007669"/>
    <property type="project" value="InterPro"/>
</dbReference>
<dbReference type="EMBL" id="AFYH01054766">
    <property type="status" value="NOT_ANNOTATED_CDS"/>
    <property type="molecule type" value="Genomic_DNA"/>
</dbReference>
<dbReference type="FunCoup" id="H3AWM3">
    <property type="interactions" value="68"/>
</dbReference>
<dbReference type="Ensembl" id="ENSLACT00000014143.1">
    <property type="protein sequence ID" value="ENSLACP00000014044.1"/>
    <property type="gene ID" value="ENSLACG00000012362.1"/>
</dbReference>
<evidence type="ECO:0000313" key="2">
    <source>
        <dbReference type="Ensembl" id="ENSLACP00000014044.1"/>
    </source>
</evidence>
<evidence type="ECO:0000313" key="3">
    <source>
        <dbReference type="Proteomes" id="UP000008672"/>
    </source>
</evidence>
<dbReference type="AlphaFoldDB" id="H3AWM3"/>
<dbReference type="PANTHER" id="PTHR21463:SF0">
    <property type="entry name" value="ANGIOPOIETIN-LIKE PROTEIN 8"/>
    <property type="match status" value="1"/>
</dbReference>
<dbReference type="InParanoid" id="H3AWM3"/>
<name>H3AWM3_LATCH</name>
<dbReference type="GO" id="GO:0019216">
    <property type="term" value="P:regulation of lipid metabolic process"/>
    <property type="evidence" value="ECO:0007669"/>
    <property type="project" value="InterPro"/>
</dbReference>
<keyword evidence="1" id="KW-0175">Coiled coil</keyword>
<sequence length="185" mass="21428">VTGTLRARSLQLARPEDVSLLQYGVLQFTQKLHEVYHSTTGKIKGACNSLQIYNLTLQILRRNALHVKEEEQQLQEIVEGLKQVEEEELKNRSSEINSQFKEVLLKQVTLESQVKNMEQTINSIEKSKLTSQPQHVSTLKSYVKQQNTTLQRLLEMLRRQQSQITQQDLQLSRLEEQIETNGSEQ</sequence>
<dbReference type="eggNOG" id="KOG2579">
    <property type="taxonomic scope" value="Eukaryota"/>
</dbReference>
<reference evidence="3" key="1">
    <citation type="submission" date="2011-08" db="EMBL/GenBank/DDBJ databases">
        <title>The draft genome of Latimeria chalumnae.</title>
        <authorList>
            <person name="Di Palma F."/>
            <person name="Alfoldi J."/>
            <person name="Johnson J."/>
            <person name="Berlin A."/>
            <person name="Gnerre S."/>
            <person name="Jaffe D."/>
            <person name="MacCallum I."/>
            <person name="Young S."/>
            <person name="Walker B.J."/>
            <person name="Lander E."/>
            <person name="Lindblad-Toh K."/>
        </authorList>
    </citation>
    <scope>NUCLEOTIDE SEQUENCE [LARGE SCALE GENOMIC DNA]</scope>
    <source>
        <strain evidence="3">Wild caught</strain>
    </source>
</reference>
<dbReference type="HOGENOM" id="CLU_1464503_0_0_1"/>
<keyword evidence="3" id="KW-1185">Reference proteome</keyword>
<reference evidence="2" key="3">
    <citation type="submission" date="2025-09" db="UniProtKB">
        <authorList>
            <consortium name="Ensembl"/>
        </authorList>
    </citation>
    <scope>IDENTIFICATION</scope>
</reference>
<dbReference type="OMA" id="IKGACNS"/>
<accession>H3AWM3</accession>
<protein>
    <submittedName>
        <fullName evidence="2">Uncharacterized protein</fullName>
    </submittedName>
</protein>
<evidence type="ECO:0000256" key="1">
    <source>
        <dbReference type="SAM" id="Coils"/>
    </source>
</evidence>
<proteinExistence type="predicted"/>